<evidence type="ECO:0000313" key="2">
    <source>
        <dbReference type="EMBL" id="AHM05012.1"/>
    </source>
</evidence>
<name>W8S4A0_9RHOB</name>
<dbReference type="Proteomes" id="UP000019593">
    <property type="component" value="Chromosome"/>
</dbReference>
<dbReference type="AlphaFoldDB" id="W8S4A0"/>
<dbReference type="RefSeq" id="WP_025312722.1">
    <property type="nucleotide sequence ID" value="NZ_CP004372.1"/>
</dbReference>
<dbReference type="HOGENOM" id="CLU_171853_0_0_5"/>
<sequence length="92" mass="10236">MPTRPIDPYDPKGLVFEAFRIEGITDDECRSILVDWALSVTAADMRDPIAALIARHAEAPADHPMHKVLAEGLEHPPMPRRRGGRRARLADS</sequence>
<evidence type="ECO:0000256" key="1">
    <source>
        <dbReference type="SAM" id="MobiDB-lite"/>
    </source>
</evidence>
<feature type="region of interest" description="Disordered" evidence="1">
    <location>
        <begin position="70"/>
        <end position="92"/>
    </location>
</feature>
<dbReference type="eggNOG" id="ENOG50332Z2">
    <property type="taxonomic scope" value="Bacteria"/>
</dbReference>
<evidence type="ECO:0000313" key="3">
    <source>
        <dbReference type="Proteomes" id="UP000019593"/>
    </source>
</evidence>
<dbReference type="KEGG" id="red:roselon_02713"/>
<dbReference type="EMBL" id="CP004372">
    <property type="protein sequence ID" value="AHM05012.1"/>
    <property type="molecule type" value="Genomic_DNA"/>
</dbReference>
<dbReference type="STRING" id="1294273.roselon_02713"/>
<protein>
    <submittedName>
        <fullName evidence="2">Uncharacterized protein</fullName>
    </submittedName>
</protein>
<gene>
    <name evidence="2" type="ORF">roselon_02713</name>
</gene>
<dbReference type="OrthoDB" id="7778431at2"/>
<keyword evidence="3" id="KW-1185">Reference proteome</keyword>
<proteinExistence type="predicted"/>
<feature type="compositionally biased region" description="Basic residues" evidence="1">
    <location>
        <begin position="78"/>
        <end position="92"/>
    </location>
</feature>
<reference evidence="2 3" key="1">
    <citation type="submission" date="2013-03" db="EMBL/GenBank/DDBJ databases">
        <authorList>
            <person name="Fiebig A."/>
            <person name="Goeker M."/>
            <person name="Klenk H.-P.P."/>
        </authorList>
    </citation>
    <scope>NUCLEOTIDE SEQUENCE [LARGE SCALE GENOMIC DNA]</scope>
    <source>
        <strain evidence="3">DSM 19469</strain>
    </source>
</reference>
<organism evidence="2 3">
    <name type="scientific">Roseicyclus elongatus DSM 19469</name>
    <dbReference type="NCBI Taxonomy" id="1294273"/>
    <lineage>
        <taxon>Bacteria</taxon>
        <taxon>Pseudomonadati</taxon>
        <taxon>Pseudomonadota</taxon>
        <taxon>Alphaproteobacteria</taxon>
        <taxon>Rhodobacterales</taxon>
        <taxon>Roseobacteraceae</taxon>
        <taxon>Roseicyclus</taxon>
    </lineage>
</organism>
<accession>W8S4A0</accession>